<name>A0A0V0XPN5_TRIPS</name>
<gene>
    <name evidence="1" type="ORF">T4E_2911</name>
</gene>
<organism evidence="1 2">
    <name type="scientific">Trichinella pseudospiralis</name>
    <name type="common">Parasitic roundworm</name>
    <dbReference type="NCBI Taxonomy" id="6337"/>
    <lineage>
        <taxon>Eukaryota</taxon>
        <taxon>Metazoa</taxon>
        <taxon>Ecdysozoa</taxon>
        <taxon>Nematoda</taxon>
        <taxon>Enoplea</taxon>
        <taxon>Dorylaimia</taxon>
        <taxon>Trichinellida</taxon>
        <taxon>Trichinellidae</taxon>
        <taxon>Trichinella</taxon>
    </lineage>
</organism>
<accession>A0A0V0XPN5</accession>
<dbReference type="Proteomes" id="UP000054815">
    <property type="component" value="Unassembled WGS sequence"/>
</dbReference>
<evidence type="ECO:0000313" key="1">
    <source>
        <dbReference type="EMBL" id="KRX89917.1"/>
    </source>
</evidence>
<comment type="caution">
    <text evidence="1">The sequence shown here is derived from an EMBL/GenBank/DDBJ whole genome shotgun (WGS) entry which is preliminary data.</text>
</comment>
<sequence>MFSCKRERSRKVNTYSSDQQDYLEIVEYTPAKTENTLHYGGTTNRPCRVDICSETLYVENFAQQSALNRYARCSIEVKAEAMSSFNPEGGPNTAFDHMMEAEKPRYAVTKTVLQQRSHREHVLSNEISHCGQQQGGLLYLTRTLLIQSEAVQRWQRPGRIPVITLLPYSERQNKIAGNGSQMCCVVCSKTLRILPDKKREVLQFLHYLGDRSHYENNSTDTKNIAHVLKSPAPRSVESLSVSGSHVTKQQETLMVDAADRHYQLRLRNRQFNPDLASEMGKFRLDAKDAVQIRIDTGHSHNRKITRQNVNTMDMENTIVAFNHFGASCLLTAHSLCLRSGTGFTRWDDGCIVTAGRGKEVHSSQGATTTVNGNVHEMMFIVQRMEKRFHSVNVSEFQLRK</sequence>
<protein>
    <submittedName>
        <fullName evidence="1">Uncharacterized protein</fullName>
    </submittedName>
</protein>
<reference evidence="1 2" key="1">
    <citation type="submission" date="2015-01" db="EMBL/GenBank/DDBJ databases">
        <title>Evolution of Trichinella species and genotypes.</title>
        <authorList>
            <person name="Korhonen P.K."/>
            <person name="Edoardo P."/>
            <person name="Giuseppe L.R."/>
            <person name="Gasser R.B."/>
        </authorList>
    </citation>
    <scope>NUCLEOTIDE SEQUENCE [LARGE SCALE GENOMIC DNA]</scope>
    <source>
        <strain evidence="1">ISS141</strain>
    </source>
</reference>
<dbReference type="EMBL" id="JYDU01000181">
    <property type="protein sequence ID" value="KRX89917.1"/>
    <property type="molecule type" value="Genomic_DNA"/>
</dbReference>
<evidence type="ECO:0000313" key="2">
    <source>
        <dbReference type="Proteomes" id="UP000054815"/>
    </source>
</evidence>
<dbReference type="AlphaFoldDB" id="A0A0V0XPN5"/>
<proteinExistence type="predicted"/>